<keyword evidence="6" id="KW-1185">Reference proteome</keyword>
<feature type="chain" id="PRO_5012948337" description="Fungal lipase-type domain-containing protein" evidence="3">
    <location>
        <begin position="19"/>
        <end position="333"/>
    </location>
</feature>
<dbReference type="Proteomes" id="UP000226431">
    <property type="component" value="Unassembled WGS sequence"/>
</dbReference>
<dbReference type="Pfam" id="PF01764">
    <property type="entry name" value="Lipase_3"/>
    <property type="match status" value="1"/>
</dbReference>
<name>A0A2C5YSB5_9HYPO</name>
<dbReference type="AlphaFoldDB" id="A0A2C5YSB5"/>
<dbReference type="Gene3D" id="3.40.50.1820">
    <property type="entry name" value="alpha/beta hydrolase"/>
    <property type="match status" value="1"/>
</dbReference>
<comment type="caution">
    <text evidence="5">The sequence shown here is derived from an EMBL/GenBank/DDBJ whole genome shotgun (WGS) entry which is preliminary data.</text>
</comment>
<proteinExistence type="predicted"/>
<dbReference type="InterPro" id="IPR051299">
    <property type="entry name" value="AB_hydrolase_lip/est"/>
</dbReference>
<dbReference type="PANTHER" id="PTHR46640:SF1">
    <property type="entry name" value="FUNGAL LIPASE-LIKE DOMAIN-CONTAINING PROTEIN-RELATED"/>
    <property type="match status" value="1"/>
</dbReference>
<evidence type="ECO:0000259" key="4">
    <source>
        <dbReference type="Pfam" id="PF01764"/>
    </source>
</evidence>
<sequence length="333" mass="35720">MRLARILASSLTSSLALSSSSSTITSLHNDLSRLAHLADIAYCVGTTGITKPFHCLSHCPLFPSLTLLTTWHTGPLLIDTCGYAALNPSAPEILVVFRGTYSLANTVMDLSSLPQPYQPYPSPPPPGRQHPDCANCSVHAGFFRSWESARPVVLPSITAAREGIPGATVHLVGHSLGGAVACLAALELKATLGWPDVRVTTFGEPRVGNEALSHYINTIFHLDPPPTPDPQSWSYRRVTHTNDPVPLLPWSQWGYASHAGEVFISKTALPPSPHDIRPCAGDADADCSAGAPRRPLRLAPWSPLFAHRDYFHRLGLCVPGGDPANWGDSVGEL</sequence>
<protein>
    <recommendedName>
        <fullName evidence="4">Fungal lipase-type domain-containing protein</fullName>
    </recommendedName>
</protein>
<dbReference type="GO" id="GO:0006629">
    <property type="term" value="P:lipid metabolic process"/>
    <property type="evidence" value="ECO:0007669"/>
    <property type="project" value="InterPro"/>
</dbReference>
<feature type="domain" description="Fungal lipase-type" evidence="4">
    <location>
        <begin position="95"/>
        <end position="250"/>
    </location>
</feature>
<dbReference type="EMBL" id="NJES01000421">
    <property type="protein sequence ID" value="PHH72425.1"/>
    <property type="molecule type" value="Genomic_DNA"/>
</dbReference>
<dbReference type="InterPro" id="IPR029058">
    <property type="entry name" value="AB_hydrolase_fold"/>
</dbReference>
<accession>A0A2C5YSB5</accession>
<reference evidence="5 6" key="1">
    <citation type="submission" date="2017-06" db="EMBL/GenBank/DDBJ databases">
        <title>Ant-infecting Ophiocordyceps genomes reveal a high diversity of potential behavioral manipulation genes and a possible major role for enterotoxins.</title>
        <authorList>
            <person name="De Bekker C."/>
            <person name="Evans H.C."/>
            <person name="Brachmann A."/>
            <person name="Hughes D.P."/>
        </authorList>
    </citation>
    <scope>NUCLEOTIDE SEQUENCE [LARGE SCALE GENOMIC DNA]</scope>
    <source>
        <strain evidence="5 6">Map16</strain>
    </source>
</reference>
<evidence type="ECO:0000256" key="3">
    <source>
        <dbReference type="SAM" id="SignalP"/>
    </source>
</evidence>
<feature type="signal peptide" evidence="3">
    <location>
        <begin position="1"/>
        <end position="18"/>
    </location>
</feature>
<evidence type="ECO:0000256" key="1">
    <source>
        <dbReference type="ARBA" id="ARBA00022729"/>
    </source>
</evidence>
<organism evidence="5 6">
    <name type="scientific">Ophiocordyceps camponoti-rufipedis</name>
    <dbReference type="NCBI Taxonomy" id="2004952"/>
    <lineage>
        <taxon>Eukaryota</taxon>
        <taxon>Fungi</taxon>
        <taxon>Dikarya</taxon>
        <taxon>Ascomycota</taxon>
        <taxon>Pezizomycotina</taxon>
        <taxon>Sordariomycetes</taxon>
        <taxon>Hypocreomycetidae</taxon>
        <taxon>Hypocreales</taxon>
        <taxon>Ophiocordycipitaceae</taxon>
        <taxon>Ophiocordyceps</taxon>
    </lineage>
</organism>
<dbReference type="OrthoDB" id="438440at2759"/>
<dbReference type="PANTHER" id="PTHR46640">
    <property type="entry name" value="TRIACYLGLYCEROL LIPASE, PUTATIVE (AFU_ORTHOLOGUE AFUA_6G06510)-RELATED"/>
    <property type="match status" value="1"/>
</dbReference>
<keyword evidence="1 3" id="KW-0732">Signal</keyword>
<dbReference type="CDD" id="cd00519">
    <property type="entry name" value="Lipase_3"/>
    <property type="match status" value="1"/>
</dbReference>
<gene>
    <name evidence="5" type="ORF">CDD80_4549</name>
</gene>
<dbReference type="SUPFAM" id="SSF53474">
    <property type="entry name" value="alpha/beta-Hydrolases"/>
    <property type="match status" value="1"/>
</dbReference>
<evidence type="ECO:0000313" key="6">
    <source>
        <dbReference type="Proteomes" id="UP000226431"/>
    </source>
</evidence>
<evidence type="ECO:0000256" key="2">
    <source>
        <dbReference type="ARBA" id="ARBA00022801"/>
    </source>
</evidence>
<dbReference type="InterPro" id="IPR002921">
    <property type="entry name" value="Fungal_lipase-type"/>
</dbReference>
<dbReference type="STRING" id="2004952.A0A2C5YSB5"/>
<keyword evidence="2" id="KW-0378">Hydrolase</keyword>
<dbReference type="GO" id="GO:0016787">
    <property type="term" value="F:hydrolase activity"/>
    <property type="evidence" value="ECO:0007669"/>
    <property type="project" value="UniProtKB-KW"/>
</dbReference>
<evidence type="ECO:0000313" key="5">
    <source>
        <dbReference type="EMBL" id="PHH72425.1"/>
    </source>
</evidence>